<reference evidence="4 5" key="1">
    <citation type="submission" date="2017-06" db="EMBL/GenBank/DDBJ databases">
        <authorList>
            <person name="Kim H.J."/>
            <person name="Triplett B.A."/>
        </authorList>
    </citation>
    <scope>NUCLEOTIDE SEQUENCE [LARGE SCALE GENOMIC DNA]</scope>
    <source>
        <strain evidence="4 5">CGMCC 4.1858</strain>
    </source>
</reference>
<accession>A0A239A187</accession>
<sequence length="184" mass="20296">MARRYDPERRQRLIDAAIRVVGERGIAGLSHRAVAAAADVPLGSTTYHFATLDDLLVAALRQCNEAFFREVGERALLGAPGADLAAELARFVEETVSRDRPRAQLEYELYLAALRHEAVRPVAAEWVDNMAALLTRWTDPVTARALAALTDGMCLQALLTGRDIDREEAREVFARIIGKPGRDC</sequence>
<dbReference type="SUPFAM" id="SSF48498">
    <property type="entry name" value="Tetracyclin repressor-like, C-terminal domain"/>
    <property type="match status" value="1"/>
</dbReference>
<evidence type="ECO:0000313" key="4">
    <source>
        <dbReference type="EMBL" id="SNR88663.1"/>
    </source>
</evidence>
<protein>
    <submittedName>
        <fullName evidence="4">Transcriptional regulator, TetR family</fullName>
    </submittedName>
</protein>
<dbReference type="RefSeq" id="WP_089222032.1">
    <property type="nucleotide sequence ID" value="NZ_FZOF01000001.1"/>
</dbReference>
<name>A0A239A187_9ACTN</name>
<feature type="DNA-binding region" description="H-T-H motif" evidence="2">
    <location>
        <begin position="30"/>
        <end position="49"/>
    </location>
</feature>
<evidence type="ECO:0000256" key="1">
    <source>
        <dbReference type="ARBA" id="ARBA00023125"/>
    </source>
</evidence>
<gene>
    <name evidence="4" type="ORF">SAMN05216252_101674</name>
</gene>
<dbReference type="GO" id="GO:0000976">
    <property type="term" value="F:transcription cis-regulatory region binding"/>
    <property type="evidence" value="ECO:0007669"/>
    <property type="project" value="TreeGrafter"/>
</dbReference>
<dbReference type="InterPro" id="IPR041583">
    <property type="entry name" value="TetR_C_31"/>
</dbReference>
<evidence type="ECO:0000259" key="3">
    <source>
        <dbReference type="PROSITE" id="PS50977"/>
    </source>
</evidence>
<dbReference type="InterPro" id="IPR036271">
    <property type="entry name" value="Tet_transcr_reg_TetR-rel_C_sf"/>
</dbReference>
<dbReference type="OrthoDB" id="6929199at2"/>
<dbReference type="InterPro" id="IPR050109">
    <property type="entry name" value="HTH-type_TetR-like_transc_reg"/>
</dbReference>
<dbReference type="EMBL" id="FZOF01000001">
    <property type="protein sequence ID" value="SNR88663.1"/>
    <property type="molecule type" value="Genomic_DNA"/>
</dbReference>
<dbReference type="SUPFAM" id="SSF46689">
    <property type="entry name" value="Homeodomain-like"/>
    <property type="match status" value="1"/>
</dbReference>
<evidence type="ECO:0000256" key="2">
    <source>
        <dbReference type="PROSITE-ProRule" id="PRU00335"/>
    </source>
</evidence>
<feature type="domain" description="HTH tetR-type" evidence="3">
    <location>
        <begin position="7"/>
        <end position="67"/>
    </location>
</feature>
<dbReference type="GO" id="GO:0003700">
    <property type="term" value="F:DNA-binding transcription factor activity"/>
    <property type="evidence" value="ECO:0007669"/>
    <property type="project" value="TreeGrafter"/>
</dbReference>
<keyword evidence="1 2" id="KW-0238">DNA-binding</keyword>
<dbReference type="PANTHER" id="PTHR30055:SF231">
    <property type="entry name" value="TRANSCRIPTIONAL REGULATORY PROTEIN (PROBABLY DEOR-FAMILY)-RELATED"/>
    <property type="match status" value="1"/>
</dbReference>
<evidence type="ECO:0000313" key="5">
    <source>
        <dbReference type="Proteomes" id="UP000198280"/>
    </source>
</evidence>
<dbReference type="AlphaFoldDB" id="A0A239A187"/>
<dbReference type="Gene3D" id="1.10.357.10">
    <property type="entry name" value="Tetracycline Repressor, domain 2"/>
    <property type="match status" value="1"/>
</dbReference>
<dbReference type="Proteomes" id="UP000198280">
    <property type="component" value="Unassembled WGS sequence"/>
</dbReference>
<keyword evidence="5" id="KW-1185">Reference proteome</keyword>
<dbReference type="Pfam" id="PF00440">
    <property type="entry name" value="TetR_N"/>
    <property type="match status" value="1"/>
</dbReference>
<dbReference type="InterPro" id="IPR009057">
    <property type="entry name" value="Homeodomain-like_sf"/>
</dbReference>
<dbReference type="Pfam" id="PF17940">
    <property type="entry name" value="TetR_C_31"/>
    <property type="match status" value="1"/>
</dbReference>
<dbReference type="InterPro" id="IPR001647">
    <property type="entry name" value="HTH_TetR"/>
</dbReference>
<proteinExistence type="predicted"/>
<dbReference type="PANTHER" id="PTHR30055">
    <property type="entry name" value="HTH-TYPE TRANSCRIPTIONAL REGULATOR RUTR"/>
    <property type="match status" value="1"/>
</dbReference>
<organism evidence="4 5">
    <name type="scientific">Actinacidiphila glaucinigra</name>
    <dbReference type="NCBI Taxonomy" id="235986"/>
    <lineage>
        <taxon>Bacteria</taxon>
        <taxon>Bacillati</taxon>
        <taxon>Actinomycetota</taxon>
        <taxon>Actinomycetes</taxon>
        <taxon>Kitasatosporales</taxon>
        <taxon>Streptomycetaceae</taxon>
        <taxon>Actinacidiphila</taxon>
    </lineage>
</organism>
<dbReference type="PROSITE" id="PS50977">
    <property type="entry name" value="HTH_TETR_2"/>
    <property type="match status" value="1"/>
</dbReference>